<proteinExistence type="predicted"/>
<sequence>MKSFKYVITGFFVSALVLTSCVDAEPEEVLDYKNHYQTVPDVDNAILGLYGSFMGLAEQVVVLNELRADLMDVTSNASKDLQEINMQNPSVGNKYTNPLTFYTVIQNCNDILYNLDNMRTNHKVTDDEYAERYSDVAALRCWIYLQLGIQFGEVSYITEPMVTIQDVAQGQSVATTPFDDLLDKLIICMEGLPTLENYVNSPLVKNTLDGYSLKNFFINKHLVLGDLYLWKNKYLQAATEYRKVLATDEEREITRNHLIYKCRTWVWSESNEPTFQIVYYQYKGDDINSYRNNWYTMFQLPAENSNAATEWIWTLSYDKAFTPTYPFINLFANEGRGSYLLKPSQYAIDELWEKQVQKNGFVFDGRGRESSFKKVNGEYVVQKYLYNYSTEKPFEQSGRWFLYRAGLLHLRYAEAANRAGYPKLAYALLNQGVRTTYTWTIEGEDILTEHQMQSGYAPGNYYPEPFYLDARQSDQPYYRRPWRDSQGIRGRAYLNSKEFPKETITTQDSILFMEKVILEETALECGFEGNRWGYLVRVARRMNGEGRQGTQYLIDNLSKKYQLSGKTMPDLSDEKKWYLPFRK</sequence>
<protein>
    <submittedName>
        <fullName evidence="1">Uncharacterized protein</fullName>
    </submittedName>
</protein>
<dbReference type="InterPro" id="IPR011990">
    <property type="entry name" value="TPR-like_helical_dom_sf"/>
</dbReference>
<gene>
    <name evidence="1" type="ORF">EZS27_028071</name>
</gene>
<dbReference type="EMBL" id="SNRY01003060">
    <property type="protein sequence ID" value="KAA6322377.1"/>
    <property type="molecule type" value="Genomic_DNA"/>
</dbReference>
<name>A0A5J4QKF0_9ZZZZ</name>
<reference evidence="1" key="1">
    <citation type="submission" date="2019-03" db="EMBL/GenBank/DDBJ databases">
        <title>Single cell metagenomics reveals metabolic interactions within the superorganism composed of flagellate Streblomastix strix and complex community of Bacteroidetes bacteria on its surface.</title>
        <authorList>
            <person name="Treitli S.C."/>
            <person name="Kolisko M."/>
            <person name="Husnik F."/>
            <person name="Keeling P."/>
            <person name="Hampl V."/>
        </authorList>
    </citation>
    <scope>NUCLEOTIDE SEQUENCE</scope>
    <source>
        <strain evidence="1">STM</strain>
    </source>
</reference>
<dbReference type="GO" id="GO:0009279">
    <property type="term" value="C:cell outer membrane"/>
    <property type="evidence" value="ECO:0007669"/>
    <property type="project" value="UniProtKB-SubCell"/>
</dbReference>
<dbReference type="PROSITE" id="PS51257">
    <property type="entry name" value="PROKAR_LIPOPROTEIN"/>
    <property type="match status" value="1"/>
</dbReference>
<comment type="caution">
    <text evidence="1">The sequence shown here is derived from an EMBL/GenBank/DDBJ whole genome shotgun (WGS) entry which is preliminary data.</text>
</comment>
<evidence type="ECO:0000313" key="1">
    <source>
        <dbReference type="EMBL" id="KAA6322377.1"/>
    </source>
</evidence>
<organism evidence="1">
    <name type="scientific">termite gut metagenome</name>
    <dbReference type="NCBI Taxonomy" id="433724"/>
    <lineage>
        <taxon>unclassified sequences</taxon>
        <taxon>metagenomes</taxon>
        <taxon>organismal metagenomes</taxon>
    </lineage>
</organism>
<dbReference type="AlphaFoldDB" id="A0A5J4QKF0"/>
<dbReference type="Gene3D" id="1.25.40.390">
    <property type="match status" value="1"/>
</dbReference>
<dbReference type="SUPFAM" id="SSF48452">
    <property type="entry name" value="TPR-like"/>
    <property type="match status" value="1"/>
</dbReference>
<accession>A0A5J4QKF0</accession>